<feature type="non-terminal residue" evidence="1">
    <location>
        <position position="107"/>
    </location>
</feature>
<dbReference type="EMBL" id="JAHRHJ020000010">
    <property type="protein sequence ID" value="KAH9297259.1"/>
    <property type="molecule type" value="Genomic_DNA"/>
</dbReference>
<evidence type="ECO:0000313" key="1">
    <source>
        <dbReference type="EMBL" id="KAH9297259.1"/>
    </source>
</evidence>
<comment type="caution">
    <text evidence="1">The sequence shown here is derived from an EMBL/GenBank/DDBJ whole genome shotgun (WGS) entry which is preliminary data.</text>
</comment>
<name>A0AA38CGJ4_TAXCH</name>
<evidence type="ECO:0000313" key="2">
    <source>
        <dbReference type="Proteomes" id="UP000824469"/>
    </source>
</evidence>
<proteinExistence type="predicted"/>
<reference evidence="1 2" key="1">
    <citation type="journal article" date="2021" name="Nat. Plants">
        <title>The Taxus genome provides insights into paclitaxel biosynthesis.</title>
        <authorList>
            <person name="Xiong X."/>
            <person name="Gou J."/>
            <person name="Liao Q."/>
            <person name="Li Y."/>
            <person name="Zhou Q."/>
            <person name="Bi G."/>
            <person name="Li C."/>
            <person name="Du R."/>
            <person name="Wang X."/>
            <person name="Sun T."/>
            <person name="Guo L."/>
            <person name="Liang H."/>
            <person name="Lu P."/>
            <person name="Wu Y."/>
            <person name="Zhang Z."/>
            <person name="Ro D.K."/>
            <person name="Shang Y."/>
            <person name="Huang S."/>
            <person name="Yan J."/>
        </authorList>
    </citation>
    <scope>NUCLEOTIDE SEQUENCE [LARGE SCALE GENOMIC DNA]</scope>
    <source>
        <strain evidence="1">Ta-2019</strain>
    </source>
</reference>
<organism evidence="1 2">
    <name type="scientific">Taxus chinensis</name>
    <name type="common">Chinese yew</name>
    <name type="synonym">Taxus wallichiana var. chinensis</name>
    <dbReference type="NCBI Taxonomy" id="29808"/>
    <lineage>
        <taxon>Eukaryota</taxon>
        <taxon>Viridiplantae</taxon>
        <taxon>Streptophyta</taxon>
        <taxon>Embryophyta</taxon>
        <taxon>Tracheophyta</taxon>
        <taxon>Spermatophyta</taxon>
        <taxon>Pinopsida</taxon>
        <taxon>Pinidae</taxon>
        <taxon>Conifers II</taxon>
        <taxon>Cupressales</taxon>
        <taxon>Taxaceae</taxon>
        <taxon>Taxus</taxon>
    </lineage>
</organism>
<keyword evidence="2" id="KW-1185">Reference proteome</keyword>
<dbReference type="Proteomes" id="UP000824469">
    <property type="component" value="Unassembled WGS sequence"/>
</dbReference>
<dbReference type="AlphaFoldDB" id="A0AA38CGJ4"/>
<protein>
    <submittedName>
        <fullName evidence="1">Uncharacterized protein</fullName>
    </submittedName>
</protein>
<accession>A0AA38CGJ4</accession>
<gene>
    <name evidence="1" type="ORF">KI387_028941</name>
</gene>
<sequence length="107" mass="12154">MANDFITLKKKMSQQETNIPYRDIPRRNFNNANGTPARDRNQLITAPTRLAIEAPPVNAAVEIVEEGEELEDQDSHEAFEASGYVDESFDDSAGDSSIWYLEYKEEK</sequence>